<dbReference type="Gene3D" id="3.50.50.60">
    <property type="entry name" value="FAD/NAD(P)-binding domain"/>
    <property type="match status" value="1"/>
</dbReference>
<keyword evidence="2" id="KW-0285">Flavoprotein</keyword>
<dbReference type="SUPFAM" id="SSF51905">
    <property type="entry name" value="FAD/NAD(P)-binding domain"/>
    <property type="match status" value="1"/>
</dbReference>
<dbReference type="Proteomes" id="UP000823405">
    <property type="component" value="Unassembled WGS sequence"/>
</dbReference>
<comment type="similarity">
    <text evidence="1">Belongs to the paxM FAD-dependent monooxygenase family.</text>
</comment>
<dbReference type="OrthoDB" id="655030at2759"/>
<feature type="domain" description="FAD-binding" evidence="5">
    <location>
        <begin position="15"/>
        <end position="365"/>
    </location>
</feature>
<evidence type="ECO:0000256" key="4">
    <source>
        <dbReference type="ARBA" id="ARBA00023002"/>
    </source>
</evidence>
<accession>A0A9P6UKS8</accession>
<dbReference type="AlphaFoldDB" id="A0A9P6UKS8"/>
<evidence type="ECO:0000313" key="6">
    <source>
        <dbReference type="EMBL" id="KAG0310844.1"/>
    </source>
</evidence>
<organism evidence="6 7">
    <name type="scientific">Linnemannia gamsii</name>
    <dbReference type="NCBI Taxonomy" id="64522"/>
    <lineage>
        <taxon>Eukaryota</taxon>
        <taxon>Fungi</taxon>
        <taxon>Fungi incertae sedis</taxon>
        <taxon>Mucoromycota</taxon>
        <taxon>Mortierellomycotina</taxon>
        <taxon>Mortierellomycetes</taxon>
        <taxon>Mortierellales</taxon>
        <taxon>Mortierellaceae</taxon>
        <taxon>Linnemannia</taxon>
    </lineage>
</organism>
<dbReference type="PRINTS" id="PR00420">
    <property type="entry name" value="RNGMNOXGNASE"/>
</dbReference>
<keyword evidence="3" id="KW-0274">FAD</keyword>
<reference evidence="6" key="1">
    <citation type="journal article" date="2020" name="Fungal Divers.">
        <title>Resolving the Mortierellaceae phylogeny through synthesis of multi-gene phylogenetics and phylogenomics.</title>
        <authorList>
            <person name="Vandepol N."/>
            <person name="Liber J."/>
            <person name="Desiro A."/>
            <person name="Na H."/>
            <person name="Kennedy M."/>
            <person name="Barry K."/>
            <person name="Grigoriev I.V."/>
            <person name="Miller A.N."/>
            <person name="O'Donnell K."/>
            <person name="Stajich J.E."/>
            <person name="Bonito G."/>
        </authorList>
    </citation>
    <scope>NUCLEOTIDE SEQUENCE</scope>
    <source>
        <strain evidence="6">NVP60</strain>
    </source>
</reference>
<gene>
    <name evidence="6" type="ORF">BGZ97_012272</name>
</gene>
<protein>
    <recommendedName>
        <fullName evidence="5">FAD-binding domain-containing protein</fullName>
    </recommendedName>
</protein>
<dbReference type="PANTHER" id="PTHR47356:SF2">
    <property type="entry name" value="FAD-BINDING DOMAIN-CONTAINING PROTEIN-RELATED"/>
    <property type="match status" value="1"/>
</dbReference>
<evidence type="ECO:0000313" key="7">
    <source>
        <dbReference type="Proteomes" id="UP000823405"/>
    </source>
</evidence>
<proteinExistence type="inferred from homology"/>
<evidence type="ECO:0000259" key="5">
    <source>
        <dbReference type="Pfam" id="PF01494"/>
    </source>
</evidence>
<sequence length="466" mass="52199">MSEDAYAPQSPPRCIIVGGGIAGIFLGILLDRAGIPYDIFERAPSVKQLGAVMSLNVNILPVFEQLGLMDELMAISFTSPGMHVYGENMKKMAYRGNDGIKETVGYDYIVFSRPQLYELLLSKLPPNKVQFGKKVLQIKYPAEGGVMIQCSDNSSYLGDILIGADGAYSAVRQSLYRQLNEKKELPFKDTQGLKIGYMTMVGTTDPLDEATYEELKDDFTRFNFVIGKGKPYTWSTFTVPGKRVCWGVQMQLSSAEADDMSFRNTEWGPESNENMIKEIYDFATPNGPLGQFIDKTARERISRVFLEEKMFETWHHSRVILIGDAAHKMLPSAGQGAVNAMQDAVILANCLYEIALDASDKNIDAAFIDFKAQRYPHVKHQFDLSKTMAKVIYGQTWHERLLRNIVFGYLPESILHKDTIKAAAYRPIINFLPPPPERGTCPVLPTKPSKRYQEELEAAAKQTAAI</sequence>
<keyword evidence="7" id="KW-1185">Reference proteome</keyword>
<dbReference type="EMBL" id="JAAAIN010000788">
    <property type="protein sequence ID" value="KAG0310844.1"/>
    <property type="molecule type" value="Genomic_DNA"/>
</dbReference>
<evidence type="ECO:0000256" key="1">
    <source>
        <dbReference type="ARBA" id="ARBA00007992"/>
    </source>
</evidence>
<dbReference type="GO" id="GO:0004497">
    <property type="term" value="F:monooxygenase activity"/>
    <property type="evidence" value="ECO:0007669"/>
    <property type="project" value="InterPro"/>
</dbReference>
<evidence type="ECO:0000256" key="3">
    <source>
        <dbReference type="ARBA" id="ARBA00022827"/>
    </source>
</evidence>
<dbReference type="InterPro" id="IPR002938">
    <property type="entry name" value="FAD-bd"/>
</dbReference>
<dbReference type="Pfam" id="PF01494">
    <property type="entry name" value="FAD_binding_3"/>
    <property type="match status" value="1"/>
</dbReference>
<evidence type="ECO:0000256" key="2">
    <source>
        <dbReference type="ARBA" id="ARBA00022630"/>
    </source>
</evidence>
<name>A0A9P6UKS8_9FUNG</name>
<dbReference type="PANTHER" id="PTHR47356">
    <property type="entry name" value="FAD-DEPENDENT MONOOXYGENASE ASQG-RELATED"/>
    <property type="match status" value="1"/>
</dbReference>
<comment type="caution">
    <text evidence="6">The sequence shown here is derived from an EMBL/GenBank/DDBJ whole genome shotgun (WGS) entry which is preliminary data.</text>
</comment>
<dbReference type="InterPro" id="IPR036188">
    <property type="entry name" value="FAD/NAD-bd_sf"/>
</dbReference>
<dbReference type="GO" id="GO:0071949">
    <property type="term" value="F:FAD binding"/>
    <property type="evidence" value="ECO:0007669"/>
    <property type="project" value="InterPro"/>
</dbReference>
<dbReference type="InterPro" id="IPR050562">
    <property type="entry name" value="FAD_mOase_fung"/>
</dbReference>
<keyword evidence="4" id="KW-0560">Oxidoreductase</keyword>